<name>A0AAE6X4D1_9STAP</name>
<organism evidence="1 2">
    <name type="scientific">Macrococcoides canis</name>
    <dbReference type="NCBI Taxonomy" id="1855823"/>
    <lineage>
        <taxon>Bacteria</taxon>
        <taxon>Bacillati</taxon>
        <taxon>Bacillota</taxon>
        <taxon>Bacilli</taxon>
        <taxon>Bacillales</taxon>
        <taxon>Staphylococcaceae</taxon>
        <taxon>Macrococcoides</taxon>
    </lineage>
</organism>
<geneLocation type="plasmid" evidence="2">
    <name>pepi0076a-1</name>
</geneLocation>
<dbReference type="RefSeq" id="WP_164954104.1">
    <property type="nucleotide sequence ID" value="NZ_CP047364.1"/>
</dbReference>
<dbReference type="EMBL" id="CP047364">
    <property type="protein sequence ID" value="QIH79473.1"/>
    <property type="molecule type" value="Genomic_DNA"/>
</dbReference>
<evidence type="ECO:0000313" key="1">
    <source>
        <dbReference type="EMBL" id="QIH79473.1"/>
    </source>
</evidence>
<dbReference type="AlphaFoldDB" id="A0AAE6X4D1"/>
<evidence type="ECO:0000313" key="2">
    <source>
        <dbReference type="Proteomes" id="UP000501122"/>
    </source>
</evidence>
<proteinExistence type="predicted"/>
<protein>
    <submittedName>
        <fullName evidence="1">Uncharacterized protein</fullName>
    </submittedName>
</protein>
<keyword evidence="1" id="KW-0614">Plasmid</keyword>
<gene>
    <name evidence="1" type="ORF">GTN30_12670</name>
</gene>
<reference evidence="1" key="1">
    <citation type="journal article" date="2020" name="Antimicrob. Agents Chemother.">
        <title>The novel macrolide resistance genes mef(D), msr(F) and msr(H) are present on resistance islands in Macrococcus canis, Macrococcus caseolyticus and Staphylococcus aureus.</title>
        <authorList>
            <person name="Schwendener S."/>
            <person name="Dona V."/>
            <person name="Perreten V."/>
        </authorList>
    </citation>
    <scope>NUCLEOTIDE SEQUENCE</scope>
    <source>
        <strain evidence="1">Epi0076A</strain>
        <plasmid evidence="1">pEpi0076A-1</plasmid>
    </source>
</reference>
<sequence length="131" mass="15321">MMQTLVELIKNAITEDFNAVENVSEDGSIKLHDSYDAEVINDAVQQINSDINFDYFAYYDPAYDNVIKYEYYENKARDLMCSDVFKQELYKLIERIDELEDANKLAYITHYNGSYHISSTDDSYSLSIDLY</sequence>
<dbReference type="Proteomes" id="UP000501122">
    <property type="component" value="Plasmid pEpi0076A-1"/>
</dbReference>
<accession>A0AAE6X4D1</accession>